<reference evidence="6 7" key="1">
    <citation type="submission" date="2019-03" db="EMBL/GenBank/DDBJ databases">
        <authorList>
            <person name="Gaulin E."/>
            <person name="Dumas B."/>
        </authorList>
    </citation>
    <scope>NUCLEOTIDE SEQUENCE [LARGE SCALE GENOMIC DNA]</scope>
    <source>
        <strain evidence="6">CBS 568.67</strain>
    </source>
</reference>
<dbReference type="Pfam" id="PF00069">
    <property type="entry name" value="Pkinase"/>
    <property type="match status" value="1"/>
</dbReference>
<evidence type="ECO:0000259" key="4">
    <source>
        <dbReference type="PROSITE" id="PS50011"/>
    </source>
</evidence>
<gene>
    <name evidence="6" type="primary">Aste57867_23358</name>
    <name evidence="5" type="ORF">As57867_023287</name>
    <name evidence="6" type="ORF">ASTE57867_23358</name>
</gene>
<dbReference type="PROSITE" id="PS50011">
    <property type="entry name" value="PROTEIN_KINASE_DOM"/>
    <property type="match status" value="1"/>
</dbReference>
<dbReference type="InterPro" id="IPR008271">
    <property type="entry name" value="Ser/Thr_kinase_AS"/>
</dbReference>
<dbReference type="GO" id="GO:0004672">
    <property type="term" value="F:protein kinase activity"/>
    <property type="evidence" value="ECO:0007669"/>
    <property type="project" value="InterPro"/>
</dbReference>
<reference evidence="5" key="2">
    <citation type="submission" date="2019-06" db="EMBL/GenBank/DDBJ databases">
        <title>Genomics analysis of Aphanomyces spp. identifies a new class of oomycete effector associated with host adaptation.</title>
        <authorList>
            <person name="Gaulin E."/>
        </authorList>
    </citation>
    <scope>NUCLEOTIDE SEQUENCE</scope>
    <source>
        <strain evidence="5">CBS 578.67</strain>
    </source>
</reference>
<name>A0A485LNI6_9STRA</name>
<dbReference type="PANTHER" id="PTHR24171:SF9">
    <property type="entry name" value="ANKYRIN REPEAT DOMAIN-CONTAINING PROTEIN 39"/>
    <property type="match status" value="1"/>
</dbReference>
<feature type="repeat" description="ANK" evidence="3">
    <location>
        <begin position="140"/>
        <end position="172"/>
    </location>
</feature>
<feature type="repeat" description="ANK" evidence="3">
    <location>
        <begin position="41"/>
        <end position="73"/>
    </location>
</feature>
<evidence type="ECO:0000256" key="2">
    <source>
        <dbReference type="ARBA" id="ARBA00023043"/>
    </source>
</evidence>
<evidence type="ECO:0000313" key="6">
    <source>
        <dbReference type="EMBL" id="VFU00004.1"/>
    </source>
</evidence>
<dbReference type="Pfam" id="PF17830">
    <property type="entry name" value="STI1-HOP_DP"/>
    <property type="match status" value="2"/>
</dbReference>
<dbReference type="PROSITE" id="PS50297">
    <property type="entry name" value="ANK_REP_REGION"/>
    <property type="match status" value="4"/>
</dbReference>
<dbReference type="SUPFAM" id="SSF48403">
    <property type="entry name" value="Ankyrin repeat"/>
    <property type="match status" value="1"/>
</dbReference>
<dbReference type="EMBL" id="VJMH01007266">
    <property type="protein sequence ID" value="KAF0684674.1"/>
    <property type="molecule type" value="Genomic_DNA"/>
</dbReference>
<dbReference type="SUPFAM" id="SSF56112">
    <property type="entry name" value="Protein kinase-like (PK-like)"/>
    <property type="match status" value="1"/>
</dbReference>
<dbReference type="GO" id="GO:0005524">
    <property type="term" value="F:ATP binding"/>
    <property type="evidence" value="ECO:0007669"/>
    <property type="project" value="InterPro"/>
</dbReference>
<dbReference type="InterPro" id="IPR036770">
    <property type="entry name" value="Ankyrin_rpt-contain_sf"/>
</dbReference>
<dbReference type="SMART" id="SM00248">
    <property type="entry name" value="ANK"/>
    <property type="match status" value="4"/>
</dbReference>
<dbReference type="PROSITE" id="PS50088">
    <property type="entry name" value="ANK_REPEAT"/>
    <property type="match status" value="4"/>
</dbReference>
<dbReference type="AlphaFoldDB" id="A0A485LNI6"/>
<evidence type="ECO:0000313" key="7">
    <source>
        <dbReference type="Proteomes" id="UP000332933"/>
    </source>
</evidence>
<dbReference type="InterPro" id="IPR011990">
    <property type="entry name" value="TPR-like_helical_dom_sf"/>
</dbReference>
<dbReference type="InterPro" id="IPR041243">
    <property type="entry name" value="STI1/HOP_DP"/>
</dbReference>
<keyword evidence="1" id="KW-0677">Repeat</keyword>
<dbReference type="Pfam" id="PF12796">
    <property type="entry name" value="Ank_2"/>
    <property type="match status" value="1"/>
</dbReference>
<dbReference type="PANTHER" id="PTHR24171">
    <property type="entry name" value="ANKYRIN REPEAT DOMAIN-CONTAINING PROTEIN 39-RELATED"/>
    <property type="match status" value="1"/>
</dbReference>
<feature type="repeat" description="ANK" evidence="3">
    <location>
        <begin position="107"/>
        <end position="139"/>
    </location>
</feature>
<dbReference type="PRINTS" id="PR01415">
    <property type="entry name" value="ANKYRIN"/>
</dbReference>
<proteinExistence type="predicted"/>
<dbReference type="EMBL" id="CAADRA010007292">
    <property type="protein sequence ID" value="VFU00004.1"/>
    <property type="molecule type" value="Genomic_DNA"/>
</dbReference>
<dbReference type="PROSITE" id="PS00108">
    <property type="entry name" value="PROTEIN_KINASE_ST"/>
    <property type="match status" value="1"/>
</dbReference>
<dbReference type="OrthoDB" id="194358at2759"/>
<feature type="domain" description="Protein kinase" evidence="4">
    <location>
        <begin position="562"/>
        <end position="826"/>
    </location>
</feature>
<dbReference type="SUPFAM" id="SSF48452">
    <property type="entry name" value="TPR-like"/>
    <property type="match status" value="1"/>
</dbReference>
<dbReference type="InterPro" id="IPR002110">
    <property type="entry name" value="Ankyrin_rpt"/>
</dbReference>
<dbReference type="InterPro" id="IPR000719">
    <property type="entry name" value="Prot_kinase_dom"/>
</dbReference>
<evidence type="ECO:0000256" key="1">
    <source>
        <dbReference type="ARBA" id="ARBA00022737"/>
    </source>
</evidence>
<dbReference type="SMART" id="SM00220">
    <property type="entry name" value="S_TKc"/>
    <property type="match status" value="1"/>
</dbReference>
<keyword evidence="7" id="KW-1185">Reference proteome</keyword>
<dbReference type="InterPro" id="IPR011009">
    <property type="entry name" value="Kinase-like_dom_sf"/>
</dbReference>
<dbReference type="Proteomes" id="UP000332933">
    <property type="component" value="Unassembled WGS sequence"/>
</dbReference>
<dbReference type="Gene3D" id="1.10.510.10">
    <property type="entry name" value="Transferase(Phosphotransferase) domain 1"/>
    <property type="match status" value="1"/>
</dbReference>
<keyword evidence="2 3" id="KW-0040">ANK repeat</keyword>
<protein>
    <submittedName>
        <fullName evidence="6">Aste57867_23358 protein</fullName>
    </submittedName>
</protein>
<evidence type="ECO:0000256" key="3">
    <source>
        <dbReference type="PROSITE-ProRule" id="PRU00023"/>
    </source>
</evidence>
<sequence>MWSFFKSNEEKMLKAAKEGYLATVKKLIAKDATLINCQNEYGHTPFHVASLNGQLDVATFLVSKGASIDQATNNGETPLYWTSLNGQFDVVKFLLSKGANIDQADNEGRTPLYRALDYGHFEVVKLLLSKGASIDQADNYGVTPLHYASLYGHLEIVRVLVDAGASLVLVNEDGNTAKDYATQKGHSAVGRAQLRLSVPSALTANKIDEALASLDRFVPPTGCQNATDLVYRAVAYICVGKKVRAWKDARASIDLGKNDVYAAIGDLLHRMNRFDVALEVLAKGLESADTKLKCNLAMHHVELSKRVAVAFDASMVEITVRLAKVNPEMLQWLDVPENQKTLNDLQSCPYKFNSTDLIMNEVLKILEDPLKRCSPVQNETGYQLSSDGKRVDSDRVQTQVLESHLFGPDLYFKLALNPLTLDFLGDFEFVQILQDIQQYPERWQQHLADRRMIEVMHVLASTPPPCMDVITCAFGTNMISKLASNPRSVGLIADSSFLQKLQLVQQDLSKFPQFMDDARMGTALVALLKASRPKLPTFDSLKDVVSHLRDNNTQQWPLMNNFVLCAEVIASSNHSIFRVINTAKPHEDLVAKLTQQQQEISFLDEIHRSSKIIRAMRHIVKCEAWGPVSFDANNCFAIIMERGLANCKERLPRLQQNDFRRFSSLKEILDAIGVFHDLGYIHGDIKLENVVYFGDEVGYKLIDFDNTAKLGTPMTKHCTEQYCPPEMAKYILGHSKDLQASTAFDVWCAAVLVLHLFVKPSDMKEFINIADADILESIASSDFSFQASIDAADLSARKKKILSKCLSIDPAERGTLQDLECLLPTLKTTMKGSGLTKLYEALPKVVVNSNVVAA</sequence>
<accession>A0A485LNI6</accession>
<evidence type="ECO:0000313" key="5">
    <source>
        <dbReference type="EMBL" id="KAF0684674.1"/>
    </source>
</evidence>
<organism evidence="6 7">
    <name type="scientific">Aphanomyces stellatus</name>
    <dbReference type="NCBI Taxonomy" id="120398"/>
    <lineage>
        <taxon>Eukaryota</taxon>
        <taxon>Sar</taxon>
        <taxon>Stramenopiles</taxon>
        <taxon>Oomycota</taxon>
        <taxon>Saprolegniomycetes</taxon>
        <taxon>Saprolegniales</taxon>
        <taxon>Verrucalvaceae</taxon>
        <taxon>Aphanomyces</taxon>
    </lineage>
</organism>
<feature type="repeat" description="ANK" evidence="3">
    <location>
        <begin position="74"/>
        <end position="106"/>
    </location>
</feature>
<dbReference type="Pfam" id="PF13637">
    <property type="entry name" value="Ank_4"/>
    <property type="match status" value="1"/>
</dbReference>
<dbReference type="Gene3D" id="1.25.40.20">
    <property type="entry name" value="Ankyrin repeat-containing domain"/>
    <property type="match status" value="2"/>
</dbReference>
<dbReference type="Gene3D" id="1.10.260.100">
    <property type="match status" value="2"/>
</dbReference>